<protein>
    <submittedName>
        <fullName evidence="2">Uncharacterized protein</fullName>
    </submittedName>
</protein>
<organism evidence="1 2">
    <name type="scientific">Panagrolaimus sp. ES5</name>
    <dbReference type="NCBI Taxonomy" id="591445"/>
    <lineage>
        <taxon>Eukaryota</taxon>
        <taxon>Metazoa</taxon>
        <taxon>Ecdysozoa</taxon>
        <taxon>Nematoda</taxon>
        <taxon>Chromadorea</taxon>
        <taxon>Rhabditida</taxon>
        <taxon>Tylenchina</taxon>
        <taxon>Panagrolaimomorpha</taxon>
        <taxon>Panagrolaimoidea</taxon>
        <taxon>Panagrolaimidae</taxon>
        <taxon>Panagrolaimus</taxon>
    </lineage>
</organism>
<accession>A0AC34GH64</accession>
<proteinExistence type="predicted"/>
<dbReference type="Proteomes" id="UP000887579">
    <property type="component" value="Unplaced"/>
</dbReference>
<dbReference type="WBParaSite" id="ES5_v2.g29002.t1">
    <property type="protein sequence ID" value="ES5_v2.g29002.t1"/>
    <property type="gene ID" value="ES5_v2.g29002"/>
</dbReference>
<name>A0AC34GH64_9BILA</name>
<sequence>MISVEASTHDQGAPIYSLISTSNNGLPTFGTGEQQQQYSFITDNNPEAAALLQQHLQQQTEHEHVQHILQQHDQHQQQIIQSQHSIDESQVSSHSVIQSHEQQQSPILSISDHSNDDGGNLEVSLNSSEQN</sequence>
<reference evidence="2" key="1">
    <citation type="submission" date="2022-11" db="UniProtKB">
        <authorList>
            <consortium name="WormBaseParasite"/>
        </authorList>
    </citation>
    <scope>IDENTIFICATION</scope>
</reference>
<evidence type="ECO:0000313" key="1">
    <source>
        <dbReference type="Proteomes" id="UP000887579"/>
    </source>
</evidence>
<evidence type="ECO:0000313" key="2">
    <source>
        <dbReference type="WBParaSite" id="ES5_v2.g29002.t1"/>
    </source>
</evidence>